<feature type="compositionally biased region" description="Basic and acidic residues" evidence="1">
    <location>
        <begin position="122"/>
        <end position="136"/>
    </location>
</feature>
<evidence type="ECO:0000256" key="1">
    <source>
        <dbReference type="SAM" id="MobiDB-lite"/>
    </source>
</evidence>
<proteinExistence type="predicted"/>
<keyword evidence="3" id="KW-1185">Reference proteome</keyword>
<evidence type="ECO:0000313" key="3">
    <source>
        <dbReference type="Proteomes" id="UP000299102"/>
    </source>
</evidence>
<name>A0A4C1SIN8_EUMVA</name>
<protein>
    <submittedName>
        <fullName evidence="2">Uncharacterized protein</fullName>
    </submittedName>
</protein>
<organism evidence="2 3">
    <name type="scientific">Eumeta variegata</name>
    <name type="common">Bagworm moth</name>
    <name type="synonym">Eumeta japonica</name>
    <dbReference type="NCBI Taxonomy" id="151549"/>
    <lineage>
        <taxon>Eukaryota</taxon>
        <taxon>Metazoa</taxon>
        <taxon>Ecdysozoa</taxon>
        <taxon>Arthropoda</taxon>
        <taxon>Hexapoda</taxon>
        <taxon>Insecta</taxon>
        <taxon>Pterygota</taxon>
        <taxon>Neoptera</taxon>
        <taxon>Endopterygota</taxon>
        <taxon>Lepidoptera</taxon>
        <taxon>Glossata</taxon>
        <taxon>Ditrysia</taxon>
        <taxon>Tineoidea</taxon>
        <taxon>Psychidae</taxon>
        <taxon>Oiketicinae</taxon>
        <taxon>Eumeta</taxon>
    </lineage>
</organism>
<gene>
    <name evidence="2" type="ORF">EVAR_66736_1</name>
</gene>
<reference evidence="2 3" key="1">
    <citation type="journal article" date="2019" name="Commun. Biol.">
        <title>The bagworm genome reveals a unique fibroin gene that provides high tensile strength.</title>
        <authorList>
            <person name="Kono N."/>
            <person name="Nakamura H."/>
            <person name="Ohtoshi R."/>
            <person name="Tomita M."/>
            <person name="Numata K."/>
            <person name="Arakawa K."/>
        </authorList>
    </citation>
    <scope>NUCLEOTIDE SEQUENCE [LARGE SCALE GENOMIC DNA]</scope>
</reference>
<dbReference type="Proteomes" id="UP000299102">
    <property type="component" value="Unassembled WGS sequence"/>
</dbReference>
<accession>A0A4C1SIN8</accession>
<dbReference type="EMBL" id="BGZK01003408">
    <property type="protein sequence ID" value="GBP01000.1"/>
    <property type="molecule type" value="Genomic_DNA"/>
</dbReference>
<sequence length="136" mass="15268">MGYGKGRRRTRRAALNLRIVSFAGNTERQSFMSCTVRLQSNNVALAVAIPACGIETTSVSSAGLRRRVSFNVPLYESTRVQSRRACECRLNRRSQTAPPRGRRSSPARPAPGQRGRLRGRAPRLEMKRLRDDMPQL</sequence>
<dbReference type="AlphaFoldDB" id="A0A4C1SIN8"/>
<comment type="caution">
    <text evidence="2">The sequence shown here is derived from an EMBL/GenBank/DDBJ whole genome shotgun (WGS) entry which is preliminary data.</text>
</comment>
<feature type="region of interest" description="Disordered" evidence="1">
    <location>
        <begin position="86"/>
        <end position="136"/>
    </location>
</feature>
<evidence type="ECO:0000313" key="2">
    <source>
        <dbReference type="EMBL" id="GBP01000.1"/>
    </source>
</evidence>